<proteinExistence type="predicted"/>
<accession>A0A9Q0BP12</accession>
<dbReference type="EMBL" id="JAMKOV010000006">
    <property type="protein sequence ID" value="KAI8039307.1"/>
    <property type="molecule type" value="Genomic_DNA"/>
</dbReference>
<gene>
    <name evidence="1" type="ORF">M5D96_008030</name>
</gene>
<name>A0A9Q0BP12_9MUSC</name>
<dbReference type="Proteomes" id="UP001059596">
    <property type="component" value="Unassembled WGS sequence"/>
</dbReference>
<comment type="caution">
    <text evidence="1">The sequence shown here is derived from an EMBL/GenBank/DDBJ whole genome shotgun (WGS) entry which is preliminary data.</text>
</comment>
<organism evidence="1 2">
    <name type="scientific">Drosophila gunungcola</name>
    <name type="common">fruit fly</name>
    <dbReference type="NCBI Taxonomy" id="103775"/>
    <lineage>
        <taxon>Eukaryota</taxon>
        <taxon>Metazoa</taxon>
        <taxon>Ecdysozoa</taxon>
        <taxon>Arthropoda</taxon>
        <taxon>Hexapoda</taxon>
        <taxon>Insecta</taxon>
        <taxon>Pterygota</taxon>
        <taxon>Neoptera</taxon>
        <taxon>Endopterygota</taxon>
        <taxon>Diptera</taxon>
        <taxon>Brachycera</taxon>
        <taxon>Muscomorpha</taxon>
        <taxon>Ephydroidea</taxon>
        <taxon>Drosophilidae</taxon>
        <taxon>Drosophila</taxon>
        <taxon>Sophophora</taxon>
    </lineage>
</organism>
<sequence length="73" mass="8103">MLELQCPLGLPDSMQIRLQRSLLQAKQGPLNAPERQSFDSAVLAVRITIVITARMANRNLICTIVTSILNLRS</sequence>
<keyword evidence="2" id="KW-1185">Reference proteome</keyword>
<evidence type="ECO:0000313" key="1">
    <source>
        <dbReference type="EMBL" id="KAI8039307.1"/>
    </source>
</evidence>
<dbReference type="AlphaFoldDB" id="A0A9Q0BP12"/>
<reference evidence="1" key="1">
    <citation type="journal article" date="2023" name="Genome Biol. Evol.">
        <title>Long-read-based Genome Assembly of Drosophila gunungcola Reveals Fewer Chemosensory Genes in Flower-breeding Species.</title>
        <authorList>
            <person name="Negi A."/>
            <person name="Liao B.Y."/>
            <person name="Yeh S.D."/>
        </authorList>
    </citation>
    <scope>NUCLEOTIDE SEQUENCE</scope>
    <source>
        <strain evidence="1">Sukarami</strain>
    </source>
</reference>
<evidence type="ECO:0000313" key="2">
    <source>
        <dbReference type="Proteomes" id="UP001059596"/>
    </source>
</evidence>
<protein>
    <submittedName>
        <fullName evidence="1">Uncharacterized protein</fullName>
    </submittedName>
</protein>